<comment type="function">
    <text evidence="2 3">Prevents the cell division inhibition by proteins MinC and MinD at internal division sites while permitting inhibition at polar sites. This ensures cell division at the proper site by restricting the formation of a division septum at the midpoint of the long axis of the cell.</text>
</comment>
<name>A0A7D6ZWL7_9CLOT</name>
<comment type="similarity">
    <text evidence="1 3">Belongs to the MinE family.</text>
</comment>
<dbReference type="SUPFAM" id="SSF55229">
    <property type="entry name" value="Cell division protein MinE topological specificity domain"/>
    <property type="match status" value="1"/>
</dbReference>
<evidence type="ECO:0000313" key="5">
    <source>
        <dbReference type="Proteomes" id="UP000512286"/>
    </source>
</evidence>
<keyword evidence="3" id="KW-0131">Cell cycle</keyword>
<keyword evidence="3 4" id="KW-0132">Cell division</keyword>
<organism evidence="4 5">
    <name type="scientific">Clostridium intestinale</name>
    <dbReference type="NCBI Taxonomy" id="36845"/>
    <lineage>
        <taxon>Bacteria</taxon>
        <taxon>Bacillati</taxon>
        <taxon>Bacillota</taxon>
        <taxon>Clostridia</taxon>
        <taxon>Eubacteriales</taxon>
        <taxon>Clostridiaceae</taxon>
        <taxon>Clostridium</taxon>
    </lineage>
</organism>
<sequence length="89" mass="10207">MELLNKFFNNKPTPKDVAKDRLRLILIHDRGEIDPELMERIKEDILEAISKYVDIDSSNMEFAVTKTEVEEGISPALVANIPIKNVKVR</sequence>
<evidence type="ECO:0000256" key="1">
    <source>
        <dbReference type="ARBA" id="ARBA00008168"/>
    </source>
</evidence>
<dbReference type="InterPro" id="IPR036707">
    <property type="entry name" value="MinE_sf"/>
</dbReference>
<dbReference type="GO" id="GO:0032955">
    <property type="term" value="P:regulation of division septum assembly"/>
    <property type="evidence" value="ECO:0007669"/>
    <property type="project" value="InterPro"/>
</dbReference>
<proteinExistence type="inferred from homology"/>
<dbReference type="Pfam" id="PF03776">
    <property type="entry name" value="MinE"/>
    <property type="match status" value="1"/>
</dbReference>
<dbReference type="RefSeq" id="WP_021800622.1">
    <property type="nucleotide sequence ID" value="NZ_CP059378.1"/>
</dbReference>
<dbReference type="HAMAP" id="MF_00262">
    <property type="entry name" value="MinE"/>
    <property type="match status" value="1"/>
</dbReference>
<accession>A0A7D6ZWL7</accession>
<dbReference type="NCBIfam" id="TIGR01215">
    <property type="entry name" value="minE"/>
    <property type="match status" value="1"/>
</dbReference>
<protein>
    <recommendedName>
        <fullName evidence="3">Cell division topological specificity factor</fullName>
    </recommendedName>
</protein>
<gene>
    <name evidence="3 4" type="primary">minE</name>
    <name evidence="4" type="ORF">HZF06_18440</name>
</gene>
<dbReference type="KEGG" id="cint:HZF06_18440"/>
<dbReference type="GO" id="GO:0051301">
    <property type="term" value="P:cell division"/>
    <property type="evidence" value="ECO:0007669"/>
    <property type="project" value="UniProtKB-KW"/>
</dbReference>
<dbReference type="Proteomes" id="UP000512286">
    <property type="component" value="Chromosome"/>
</dbReference>
<dbReference type="InterPro" id="IPR005527">
    <property type="entry name" value="MinE"/>
</dbReference>
<dbReference type="Gene3D" id="3.30.1070.10">
    <property type="entry name" value="Cell division topological specificity factor MinE"/>
    <property type="match status" value="1"/>
</dbReference>
<reference evidence="4 5" key="1">
    <citation type="submission" date="2020-07" db="EMBL/GenBank/DDBJ databases">
        <title>Electron transfer.</title>
        <authorList>
            <person name="Huang L."/>
            <person name="Liu X."/>
            <person name="Zhou S."/>
        </authorList>
    </citation>
    <scope>NUCLEOTIDE SEQUENCE [LARGE SCALE GENOMIC DNA]</scope>
    <source>
        <strain evidence="4 5">Lx1</strain>
    </source>
</reference>
<dbReference type="EMBL" id="CP059378">
    <property type="protein sequence ID" value="QLY79042.1"/>
    <property type="molecule type" value="Genomic_DNA"/>
</dbReference>
<evidence type="ECO:0000256" key="3">
    <source>
        <dbReference type="HAMAP-Rule" id="MF_00262"/>
    </source>
</evidence>
<evidence type="ECO:0000313" key="4">
    <source>
        <dbReference type="EMBL" id="QLY79042.1"/>
    </source>
</evidence>
<dbReference type="AlphaFoldDB" id="A0A7D6ZWL7"/>
<evidence type="ECO:0000256" key="2">
    <source>
        <dbReference type="ARBA" id="ARBA00025265"/>
    </source>
</evidence>